<dbReference type="InterPro" id="IPR013761">
    <property type="entry name" value="SAM/pointed_sf"/>
</dbReference>
<reference evidence="1 2" key="1">
    <citation type="submission" date="2023-01" db="EMBL/GenBank/DDBJ databases">
        <authorList>
            <person name="Whitehead M."/>
        </authorList>
    </citation>
    <scope>NUCLEOTIDE SEQUENCE [LARGE SCALE GENOMIC DNA]</scope>
</reference>
<organism evidence="1 2">
    <name type="scientific">Macrosiphum euphorbiae</name>
    <name type="common">potato aphid</name>
    <dbReference type="NCBI Taxonomy" id="13131"/>
    <lineage>
        <taxon>Eukaryota</taxon>
        <taxon>Metazoa</taxon>
        <taxon>Ecdysozoa</taxon>
        <taxon>Arthropoda</taxon>
        <taxon>Hexapoda</taxon>
        <taxon>Insecta</taxon>
        <taxon>Pterygota</taxon>
        <taxon>Neoptera</taxon>
        <taxon>Paraneoptera</taxon>
        <taxon>Hemiptera</taxon>
        <taxon>Sternorrhyncha</taxon>
        <taxon>Aphidomorpha</taxon>
        <taxon>Aphidoidea</taxon>
        <taxon>Aphididae</taxon>
        <taxon>Macrosiphini</taxon>
        <taxon>Macrosiphum</taxon>
    </lineage>
</organism>
<name>A0AAV0X5I7_9HEMI</name>
<protein>
    <submittedName>
        <fullName evidence="1">Uncharacterized protein</fullName>
    </submittedName>
</protein>
<sequence>MKQLAEALMQCKSFKERQERLSESLDHLSFNYPDLYTMLFKDMKKRELDSNNSSKITKWINNQSSKSFVKLHEALMLVKNNNIMAKEGYMYNLRHMLNQTIANGTNIEIVVKICNLIEKSPNLTIIHENLKHLINQVNQLNNSRERHMPTETLTGNFWPNYFRPPHVDPFQPFNIRPAQQPSTSVWPNILQPTNLNSAPGLPHFRMECFGYNHLEMFAKTKMMASTLEDPQSLENLTILDQEMDGAVAKWLHYLKLHKYQWFFNSLSYLEIEFIDEDNIDDFIAKVNKNSITRGAQKKICLSTKTLRDRSQKLNNLLLALDLEVTPNELCEFMSYMRDILHYPIPNKNCVVGDQLQQDLVLVMEKLLNQLLEKLGKIRSLAAQSLLGMSINKYLECTLLILGNQTFMKQQIDQTSMFAETLRCRVHRIPRNFN</sequence>
<proteinExistence type="predicted"/>
<evidence type="ECO:0000313" key="1">
    <source>
        <dbReference type="EMBL" id="CAI6363565.1"/>
    </source>
</evidence>
<keyword evidence="2" id="KW-1185">Reference proteome</keyword>
<comment type="caution">
    <text evidence="1">The sequence shown here is derived from an EMBL/GenBank/DDBJ whole genome shotgun (WGS) entry which is preliminary data.</text>
</comment>
<gene>
    <name evidence="1" type="ORF">MEUPH1_LOCUS18494</name>
</gene>
<dbReference type="Proteomes" id="UP001160148">
    <property type="component" value="Unassembled WGS sequence"/>
</dbReference>
<dbReference type="Gene3D" id="1.10.150.50">
    <property type="entry name" value="Transcription Factor, Ets-1"/>
    <property type="match status" value="1"/>
</dbReference>
<accession>A0AAV0X5I7</accession>
<evidence type="ECO:0000313" key="2">
    <source>
        <dbReference type="Proteomes" id="UP001160148"/>
    </source>
</evidence>
<dbReference type="AlphaFoldDB" id="A0AAV0X5I7"/>
<dbReference type="EMBL" id="CARXXK010000003">
    <property type="protein sequence ID" value="CAI6363565.1"/>
    <property type="molecule type" value="Genomic_DNA"/>
</dbReference>